<dbReference type="RefSeq" id="WP_336481910.1">
    <property type="nucleotide sequence ID" value="NZ_JBAWSV010000002.1"/>
</dbReference>
<dbReference type="EMBL" id="JBAWSV010000002">
    <property type="protein sequence ID" value="MEI4829562.1"/>
    <property type="molecule type" value="Genomic_DNA"/>
</dbReference>
<protein>
    <submittedName>
        <fullName evidence="1">DUF4177 domain-containing protein</fullName>
    </submittedName>
</protein>
<evidence type="ECO:0000313" key="1">
    <source>
        <dbReference type="EMBL" id="MEI4829562.1"/>
    </source>
</evidence>
<reference evidence="1 2" key="1">
    <citation type="submission" date="2024-01" db="EMBL/GenBank/DDBJ databases">
        <title>Seven novel Bacillus-like species.</title>
        <authorList>
            <person name="Liu G."/>
        </authorList>
    </citation>
    <scope>NUCLEOTIDE SEQUENCE [LARGE SCALE GENOMIC DNA]</scope>
    <source>
        <strain evidence="1 2">FJAT-53711</strain>
    </source>
</reference>
<keyword evidence="2" id="KW-1185">Reference proteome</keyword>
<comment type="caution">
    <text evidence="1">The sequence shown here is derived from an EMBL/GenBank/DDBJ whole genome shotgun (WGS) entry which is preliminary data.</text>
</comment>
<sequence length="65" mass="7555">MYEYKFVKIELKSGLMASKPKEDYQTIITEHAKEGWRFVQIFAPSTAGTGSTAYFELIFERKQTI</sequence>
<evidence type="ECO:0000313" key="2">
    <source>
        <dbReference type="Proteomes" id="UP001367922"/>
    </source>
</evidence>
<proteinExistence type="predicted"/>
<dbReference type="Proteomes" id="UP001367922">
    <property type="component" value="Unassembled WGS sequence"/>
</dbReference>
<name>A0ABU8FUA3_9BACI</name>
<dbReference type="Pfam" id="PF13783">
    <property type="entry name" value="DUF4177"/>
    <property type="match status" value="1"/>
</dbReference>
<accession>A0ABU8FUA3</accession>
<dbReference type="InterPro" id="IPR025234">
    <property type="entry name" value="YjzH-like"/>
</dbReference>
<organism evidence="1 2">
    <name type="scientific">Bacillus yunxiaonensis</name>
    <dbReference type="NCBI Taxonomy" id="3127665"/>
    <lineage>
        <taxon>Bacteria</taxon>
        <taxon>Bacillati</taxon>
        <taxon>Bacillota</taxon>
        <taxon>Bacilli</taxon>
        <taxon>Bacillales</taxon>
        <taxon>Bacillaceae</taxon>
        <taxon>Bacillus</taxon>
    </lineage>
</organism>
<gene>
    <name evidence="1" type="ORF">WAX78_08860</name>
</gene>